<organism evidence="6 7">
    <name type="scientific">Saccharothrix coeruleofusca</name>
    <dbReference type="NCBI Taxonomy" id="33919"/>
    <lineage>
        <taxon>Bacteria</taxon>
        <taxon>Bacillati</taxon>
        <taxon>Actinomycetota</taxon>
        <taxon>Actinomycetes</taxon>
        <taxon>Pseudonocardiales</taxon>
        <taxon>Pseudonocardiaceae</taxon>
        <taxon>Saccharothrix</taxon>
    </lineage>
</organism>
<dbReference type="SUPFAM" id="SSF51735">
    <property type="entry name" value="NAD(P)-binding Rossmann-fold domains"/>
    <property type="match status" value="1"/>
</dbReference>
<dbReference type="Proteomes" id="UP000639606">
    <property type="component" value="Unassembled WGS sequence"/>
</dbReference>
<keyword evidence="7" id="KW-1185">Reference proteome</keyword>
<gene>
    <name evidence="6" type="ORF">GCM10010185_61540</name>
</gene>
<dbReference type="PANTHER" id="PTHR10996">
    <property type="entry name" value="2-HYDROXYACID DEHYDROGENASE-RELATED"/>
    <property type="match status" value="1"/>
</dbReference>
<evidence type="ECO:0000313" key="6">
    <source>
        <dbReference type="EMBL" id="GGP79348.1"/>
    </source>
</evidence>
<dbReference type="RefSeq" id="WP_189226835.1">
    <property type="nucleotide sequence ID" value="NZ_BMRG01000019.1"/>
</dbReference>
<evidence type="ECO:0000313" key="7">
    <source>
        <dbReference type="Proteomes" id="UP000639606"/>
    </source>
</evidence>
<dbReference type="Pfam" id="PF00389">
    <property type="entry name" value="2-Hacid_dh"/>
    <property type="match status" value="1"/>
</dbReference>
<feature type="domain" description="D-isomer specific 2-hydroxyacid dehydrogenase NAD-binding" evidence="5">
    <location>
        <begin position="108"/>
        <end position="278"/>
    </location>
</feature>
<proteinExistence type="inferred from homology"/>
<dbReference type="AlphaFoldDB" id="A0A918AUN9"/>
<dbReference type="Pfam" id="PF02826">
    <property type="entry name" value="2-Hacid_dh_C"/>
    <property type="match status" value="1"/>
</dbReference>
<name>A0A918AUN9_9PSEU</name>
<dbReference type="GO" id="GO:0005829">
    <property type="term" value="C:cytosol"/>
    <property type="evidence" value="ECO:0007669"/>
    <property type="project" value="TreeGrafter"/>
</dbReference>
<dbReference type="SUPFAM" id="SSF52283">
    <property type="entry name" value="Formate/glycerate dehydrogenase catalytic domain-like"/>
    <property type="match status" value="1"/>
</dbReference>
<dbReference type="InterPro" id="IPR050223">
    <property type="entry name" value="D-isomer_2-hydroxyacid_DH"/>
</dbReference>
<evidence type="ECO:0000256" key="1">
    <source>
        <dbReference type="ARBA" id="ARBA00005854"/>
    </source>
</evidence>
<reference evidence="6" key="1">
    <citation type="journal article" date="2014" name="Int. J. Syst. Evol. Microbiol.">
        <title>Complete genome sequence of Corynebacterium casei LMG S-19264T (=DSM 44701T), isolated from a smear-ripened cheese.</title>
        <authorList>
            <consortium name="US DOE Joint Genome Institute (JGI-PGF)"/>
            <person name="Walter F."/>
            <person name="Albersmeier A."/>
            <person name="Kalinowski J."/>
            <person name="Ruckert C."/>
        </authorList>
    </citation>
    <scope>NUCLEOTIDE SEQUENCE</scope>
    <source>
        <strain evidence="6">JCM 3313</strain>
    </source>
</reference>
<reference evidence="6" key="2">
    <citation type="submission" date="2020-09" db="EMBL/GenBank/DDBJ databases">
        <authorList>
            <person name="Sun Q."/>
            <person name="Ohkuma M."/>
        </authorList>
    </citation>
    <scope>NUCLEOTIDE SEQUENCE</scope>
    <source>
        <strain evidence="6">JCM 3313</strain>
    </source>
</reference>
<evidence type="ECO:0000259" key="4">
    <source>
        <dbReference type="Pfam" id="PF00389"/>
    </source>
</evidence>
<evidence type="ECO:0000256" key="3">
    <source>
        <dbReference type="RuleBase" id="RU003719"/>
    </source>
</evidence>
<keyword evidence="2 3" id="KW-0560">Oxidoreductase</keyword>
<dbReference type="PANTHER" id="PTHR10996:SF283">
    <property type="entry name" value="GLYOXYLATE_HYDROXYPYRUVATE REDUCTASE B"/>
    <property type="match status" value="1"/>
</dbReference>
<dbReference type="Gene3D" id="3.40.50.720">
    <property type="entry name" value="NAD(P)-binding Rossmann-like Domain"/>
    <property type="match status" value="2"/>
</dbReference>
<comment type="similarity">
    <text evidence="1 3">Belongs to the D-isomer specific 2-hydroxyacid dehydrogenase family.</text>
</comment>
<feature type="domain" description="D-isomer specific 2-hydroxyacid dehydrogenase catalytic" evidence="4">
    <location>
        <begin position="15"/>
        <end position="309"/>
    </location>
</feature>
<sequence length="317" mass="33186">MSEILITTDYSRPGDEADALLTRAGHRTRYVVGARGDDLVAALRGATGAIVANDPLTAEVLHQATTLRAVVRSGVGYDSVDVAAATRLGIRVSNLPGINSNAVAEYTMGLLLVAARGLVTSAVGVRAGSWPRRSGHELRGATLGLVGYGPSARAVARLARAFGMRLLCTTNHPGRSEVDIEFVALPHLLRESDYVSLHTALTPRTRHLLDADALALMKPEAVLVNTARGQIVDELALADAVRGGRIAGAVLDVVGTEPLPPDSPLRGIEGITVYPHMAGQTAEARRAAALGAARELLAALRGEPRTPVNHPTNGETP</sequence>
<protein>
    <submittedName>
        <fullName evidence="6">NAD-binding D-isomer specific 2-hydroxyacid dehydrogenase</fullName>
    </submittedName>
</protein>
<dbReference type="EMBL" id="BMRG01000019">
    <property type="protein sequence ID" value="GGP79348.1"/>
    <property type="molecule type" value="Genomic_DNA"/>
</dbReference>
<dbReference type="InterPro" id="IPR036291">
    <property type="entry name" value="NAD(P)-bd_dom_sf"/>
</dbReference>
<evidence type="ECO:0000256" key="2">
    <source>
        <dbReference type="ARBA" id="ARBA00023002"/>
    </source>
</evidence>
<dbReference type="InterPro" id="IPR006140">
    <property type="entry name" value="D-isomer_DH_NAD-bd"/>
</dbReference>
<accession>A0A918AUN9</accession>
<evidence type="ECO:0000259" key="5">
    <source>
        <dbReference type="Pfam" id="PF02826"/>
    </source>
</evidence>
<dbReference type="GO" id="GO:0051287">
    <property type="term" value="F:NAD binding"/>
    <property type="evidence" value="ECO:0007669"/>
    <property type="project" value="InterPro"/>
</dbReference>
<dbReference type="InterPro" id="IPR006139">
    <property type="entry name" value="D-isomer_2_OHA_DH_cat_dom"/>
</dbReference>
<dbReference type="GO" id="GO:0016618">
    <property type="term" value="F:hydroxypyruvate reductase [NAD(P)H] activity"/>
    <property type="evidence" value="ECO:0007669"/>
    <property type="project" value="TreeGrafter"/>
</dbReference>
<comment type="caution">
    <text evidence="6">The sequence shown here is derived from an EMBL/GenBank/DDBJ whole genome shotgun (WGS) entry which is preliminary data.</text>
</comment>
<dbReference type="GO" id="GO:0030267">
    <property type="term" value="F:glyoxylate reductase (NADPH) activity"/>
    <property type="evidence" value="ECO:0007669"/>
    <property type="project" value="TreeGrafter"/>
</dbReference>